<protein>
    <recommendedName>
        <fullName evidence="3">Antitoxin Xre/MbcA/ParS-like toxin-binding domain-containing protein</fullName>
    </recommendedName>
</protein>
<proteinExistence type="predicted"/>
<comment type="caution">
    <text evidence="1">The sequence shown here is derived from an EMBL/GenBank/DDBJ whole genome shotgun (WGS) entry which is preliminary data.</text>
</comment>
<accession>A0A246BHA6</accession>
<dbReference type="Proteomes" id="UP000197208">
    <property type="component" value="Unassembled WGS sequence"/>
</dbReference>
<sequence>MMTMLFSAVSLIALLRLLATLGLTTSQQVQLLGLDARAVRLALQTGRPLPLSPEQQQRIRLSVEIAQAVHVLYNRHPEQWFTRENARSPFDGRTPLAYVRAGGTAALVATHRSLLADLNGLFSTSLESRALASRLPQPDIDLDE</sequence>
<organism evidence="1 2">
    <name type="scientific">Deinococcus indicus</name>
    <dbReference type="NCBI Taxonomy" id="223556"/>
    <lineage>
        <taxon>Bacteria</taxon>
        <taxon>Thermotogati</taxon>
        <taxon>Deinococcota</taxon>
        <taxon>Deinococci</taxon>
        <taxon>Deinococcales</taxon>
        <taxon>Deinococcaceae</taxon>
        <taxon>Deinococcus</taxon>
    </lineage>
</organism>
<gene>
    <name evidence="1" type="ORF">CBQ26_15020</name>
</gene>
<dbReference type="RefSeq" id="WP_088249460.1">
    <property type="nucleotide sequence ID" value="NZ_NHMK01000023.1"/>
</dbReference>
<reference evidence="1 2" key="1">
    <citation type="submission" date="2017-05" db="EMBL/GenBank/DDBJ databases">
        <title>De novo genome assembly of Deniococcus indicus strain DR1.</title>
        <authorList>
            <person name="Chauhan D."/>
            <person name="Yennamalli R.M."/>
            <person name="Priyadarshini R."/>
        </authorList>
    </citation>
    <scope>NUCLEOTIDE SEQUENCE [LARGE SCALE GENOMIC DNA]</scope>
    <source>
        <strain evidence="1 2">DR1</strain>
    </source>
</reference>
<evidence type="ECO:0008006" key="3">
    <source>
        <dbReference type="Google" id="ProtNLM"/>
    </source>
</evidence>
<dbReference type="AlphaFoldDB" id="A0A246BHA6"/>
<keyword evidence="2" id="KW-1185">Reference proteome</keyword>
<dbReference type="EMBL" id="NHMK01000023">
    <property type="protein sequence ID" value="OWL94606.1"/>
    <property type="molecule type" value="Genomic_DNA"/>
</dbReference>
<evidence type="ECO:0000313" key="1">
    <source>
        <dbReference type="EMBL" id="OWL94606.1"/>
    </source>
</evidence>
<dbReference type="OrthoDB" id="67837at2"/>
<evidence type="ECO:0000313" key="2">
    <source>
        <dbReference type="Proteomes" id="UP000197208"/>
    </source>
</evidence>
<name>A0A246BHA6_9DEIO</name>